<dbReference type="OrthoDB" id="1653053at2"/>
<organism evidence="1 2">
    <name type="scientific">Paenibacillus antri</name>
    <dbReference type="NCBI Taxonomy" id="2582848"/>
    <lineage>
        <taxon>Bacteria</taxon>
        <taxon>Bacillati</taxon>
        <taxon>Bacillota</taxon>
        <taxon>Bacilli</taxon>
        <taxon>Bacillales</taxon>
        <taxon>Paenibacillaceae</taxon>
        <taxon>Paenibacillus</taxon>
    </lineage>
</organism>
<keyword evidence="2" id="KW-1185">Reference proteome</keyword>
<accession>A0A5R9G7I7</accession>
<dbReference type="Proteomes" id="UP000309676">
    <property type="component" value="Unassembled WGS sequence"/>
</dbReference>
<dbReference type="InterPro" id="IPR020296">
    <property type="entry name" value="Spore_Cse60"/>
</dbReference>
<proteinExistence type="predicted"/>
<comment type="caution">
    <text evidence="1">The sequence shown here is derived from an EMBL/GenBank/DDBJ whole genome shotgun (WGS) entry which is preliminary data.</text>
</comment>
<sequence length="62" mass="6978">MIQVKEFLDSEHSLAVDEANAFLAQLKEEDIVEVKYGSIIKKSINGTEGQRSAILIVYRKPN</sequence>
<evidence type="ECO:0000313" key="2">
    <source>
        <dbReference type="Proteomes" id="UP000309676"/>
    </source>
</evidence>
<protein>
    <submittedName>
        <fullName evidence="1">Sporulation protein Cse60</fullName>
    </submittedName>
</protein>
<reference evidence="1 2" key="1">
    <citation type="submission" date="2019-05" db="EMBL/GenBank/DDBJ databases">
        <authorList>
            <person name="Narsing Rao M.P."/>
            <person name="Li W.J."/>
        </authorList>
    </citation>
    <scope>NUCLEOTIDE SEQUENCE [LARGE SCALE GENOMIC DNA]</scope>
    <source>
        <strain evidence="1 2">SYSU_K30003</strain>
    </source>
</reference>
<evidence type="ECO:0000313" key="1">
    <source>
        <dbReference type="EMBL" id="TLS48703.1"/>
    </source>
</evidence>
<gene>
    <name evidence="1" type="ORF">FE782_29110</name>
</gene>
<dbReference type="Pfam" id="PF10957">
    <property type="entry name" value="Spore_Cse60"/>
    <property type="match status" value="1"/>
</dbReference>
<dbReference type="AlphaFoldDB" id="A0A5R9G7I7"/>
<dbReference type="EMBL" id="VCIW01000030">
    <property type="protein sequence ID" value="TLS48703.1"/>
    <property type="molecule type" value="Genomic_DNA"/>
</dbReference>
<name>A0A5R9G7I7_9BACL</name>